<evidence type="ECO:0008006" key="4">
    <source>
        <dbReference type="Google" id="ProtNLM"/>
    </source>
</evidence>
<dbReference type="InterPro" id="IPR006994">
    <property type="entry name" value="TCF25/Rqc1"/>
</dbReference>
<dbReference type="PANTHER" id="PTHR22684:SF0">
    <property type="entry name" value="RIBOSOME QUALITY CONTROL COMPLEX SUBUNIT TCF25"/>
    <property type="match status" value="1"/>
</dbReference>
<reference evidence="2 3" key="1">
    <citation type="submission" date="2023-11" db="EMBL/GenBank/DDBJ databases">
        <title>An acidophilic fungus is an integral part of prey digestion in a carnivorous sundew plant.</title>
        <authorList>
            <person name="Tsai I.J."/>
        </authorList>
    </citation>
    <scope>NUCLEOTIDE SEQUENCE [LARGE SCALE GENOMIC DNA]</scope>
    <source>
        <strain evidence="2">169a</strain>
    </source>
</reference>
<dbReference type="EMBL" id="CP138586">
    <property type="protein sequence ID" value="WPH02208.1"/>
    <property type="molecule type" value="Genomic_DNA"/>
</dbReference>
<keyword evidence="3" id="KW-1185">Reference proteome</keyword>
<dbReference type="PANTHER" id="PTHR22684">
    <property type="entry name" value="NULP1-RELATED"/>
    <property type="match status" value="1"/>
</dbReference>
<feature type="region of interest" description="Disordered" evidence="1">
    <location>
        <begin position="167"/>
        <end position="193"/>
    </location>
</feature>
<dbReference type="Pfam" id="PF04910">
    <property type="entry name" value="Tcf25"/>
    <property type="match status" value="1"/>
</dbReference>
<feature type="region of interest" description="Disordered" evidence="1">
    <location>
        <begin position="654"/>
        <end position="674"/>
    </location>
</feature>
<feature type="compositionally biased region" description="Acidic residues" evidence="1">
    <location>
        <begin position="46"/>
        <end position="58"/>
    </location>
</feature>
<feature type="region of interest" description="Disordered" evidence="1">
    <location>
        <begin position="1"/>
        <end position="106"/>
    </location>
</feature>
<dbReference type="AlphaFoldDB" id="A0AAQ3M6Q8"/>
<name>A0AAQ3M6Q8_9PEZI</name>
<organism evidence="2 3">
    <name type="scientific">Acrodontium crateriforme</name>
    <dbReference type="NCBI Taxonomy" id="150365"/>
    <lineage>
        <taxon>Eukaryota</taxon>
        <taxon>Fungi</taxon>
        <taxon>Dikarya</taxon>
        <taxon>Ascomycota</taxon>
        <taxon>Pezizomycotina</taxon>
        <taxon>Dothideomycetes</taxon>
        <taxon>Dothideomycetidae</taxon>
        <taxon>Mycosphaerellales</taxon>
        <taxon>Teratosphaeriaceae</taxon>
        <taxon>Acrodontium</taxon>
    </lineage>
</organism>
<evidence type="ECO:0000256" key="1">
    <source>
        <dbReference type="SAM" id="MobiDB-lite"/>
    </source>
</evidence>
<accession>A0AAQ3M6Q8</accession>
<dbReference type="GO" id="GO:1990116">
    <property type="term" value="P:ribosome-associated ubiquitin-dependent protein catabolic process"/>
    <property type="evidence" value="ECO:0007669"/>
    <property type="project" value="TreeGrafter"/>
</dbReference>
<dbReference type="GO" id="GO:0072344">
    <property type="term" value="P:rescue of stalled ribosome"/>
    <property type="evidence" value="ECO:0007669"/>
    <property type="project" value="TreeGrafter"/>
</dbReference>
<proteinExistence type="predicted"/>
<sequence>MSSRALRKAQREREEQAQLSQLDHDDSDDEYQPPPAKQSAFAVLGDVEDEDNDDDDDDVGVRLPVEELTAPEATTTSSKKNKKKSKKKKKNADKSAMPVPQASEDDGLDEIDKALKQLAANGDASQSGTTTAGIDEAADAANKLLSVDSTHLHAANEMRRLFGRTALEQQDVDQEQGPAGGNRRQNRRMQQMGLAQAIRARGEQGGRPGFATMALRRNLFIQGKEEWPVATAGGLAMEIEDKRADGTILYRFTHNTAYQSVQSQFQQCVESMDPNRLVVLLQHNPYHISTLLQVSEIAKQERDPATSGDLLERALFSFGRAVHSTFSKSIAEGKARLDFARPENREFFLTGWRYIQSLSLRATWRTVYEWTKLLLSLSPEEDPYALWFVLDQYALRAKQDLDYLNISRDKRSVSVHRSSPNVQISQALAEHRAGNPNKGKQALFTAVGRFPWVIARLMQELALDPPPLVWGKEPRTDKEKLYSELYATRAKDLWTAPEASALLIEVAAALPPDTPSASADTTDISRNEARHVLLCDVPALIAFVPRSYTNALMSSSDPLPPTDSITSYDLSSRPSYRSRPTETVSRADQMRELQSLTSWFARIMPWFREGEEMDEATTVENLERSMAESGISEEELAARSLRLMELKQALGLLGGDELESETEENGHAQPSDDE</sequence>
<protein>
    <recommendedName>
        <fullName evidence="4">DUF654-domain-containing protein</fullName>
    </recommendedName>
</protein>
<evidence type="ECO:0000313" key="3">
    <source>
        <dbReference type="Proteomes" id="UP001303373"/>
    </source>
</evidence>
<dbReference type="Proteomes" id="UP001303373">
    <property type="component" value="Chromosome 7"/>
</dbReference>
<dbReference type="GO" id="GO:1990112">
    <property type="term" value="C:RQC complex"/>
    <property type="evidence" value="ECO:0007669"/>
    <property type="project" value="TreeGrafter"/>
</dbReference>
<gene>
    <name evidence="2" type="ORF">R9X50_00506300</name>
</gene>
<feature type="compositionally biased region" description="Basic residues" evidence="1">
    <location>
        <begin position="79"/>
        <end position="91"/>
    </location>
</feature>
<evidence type="ECO:0000313" key="2">
    <source>
        <dbReference type="EMBL" id="WPH02208.1"/>
    </source>
</evidence>
<feature type="region of interest" description="Disordered" evidence="1">
    <location>
        <begin position="553"/>
        <end position="586"/>
    </location>
</feature>
<feature type="compositionally biased region" description="Polar residues" evidence="1">
    <location>
        <begin position="553"/>
        <end position="575"/>
    </location>
</feature>